<dbReference type="AlphaFoldDB" id="A0AA38C2S4"/>
<evidence type="ECO:0000256" key="1">
    <source>
        <dbReference type="SAM" id="MobiDB-lite"/>
    </source>
</evidence>
<dbReference type="Proteomes" id="UP000824469">
    <property type="component" value="Unassembled WGS sequence"/>
</dbReference>
<gene>
    <name evidence="2" type="ORF">KI387_043025</name>
</gene>
<accession>A0AA38C2S4</accession>
<name>A0AA38C2S4_TAXCH</name>
<organism evidence="2 3">
    <name type="scientific">Taxus chinensis</name>
    <name type="common">Chinese yew</name>
    <name type="synonym">Taxus wallichiana var. chinensis</name>
    <dbReference type="NCBI Taxonomy" id="29808"/>
    <lineage>
        <taxon>Eukaryota</taxon>
        <taxon>Viridiplantae</taxon>
        <taxon>Streptophyta</taxon>
        <taxon>Embryophyta</taxon>
        <taxon>Tracheophyta</taxon>
        <taxon>Spermatophyta</taxon>
        <taxon>Pinopsida</taxon>
        <taxon>Pinidae</taxon>
        <taxon>Conifers II</taxon>
        <taxon>Cupressales</taxon>
        <taxon>Taxaceae</taxon>
        <taxon>Taxus</taxon>
    </lineage>
</organism>
<feature type="non-terminal residue" evidence="2">
    <location>
        <position position="76"/>
    </location>
</feature>
<keyword evidence="3" id="KW-1185">Reference proteome</keyword>
<evidence type="ECO:0000313" key="3">
    <source>
        <dbReference type="Proteomes" id="UP000824469"/>
    </source>
</evidence>
<sequence>MSASAHPHIAVNSSMPSIVSQGQYPFMSQPPPNSQLVPASRPPVGLSSNVPATVTFAHPLASAPLMPNPAVESLFQ</sequence>
<evidence type="ECO:0000313" key="2">
    <source>
        <dbReference type="EMBL" id="KAH9291778.1"/>
    </source>
</evidence>
<protein>
    <submittedName>
        <fullName evidence="2">Uncharacterized protein</fullName>
    </submittedName>
</protein>
<comment type="caution">
    <text evidence="2">The sequence shown here is derived from an EMBL/GenBank/DDBJ whole genome shotgun (WGS) entry which is preliminary data.</text>
</comment>
<feature type="region of interest" description="Disordered" evidence="1">
    <location>
        <begin position="22"/>
        <end position="44"/>
    </location>
</feature>
<proteinExistence type="predicted"/>
<reference evidence="2 3" key="1">
    <citation type="journal article" date="2021" name="Nat. Plants">
        <title>The Taxus genome provides insights into paclitaxel biosynthesis.</title>
        <authorList>
            <person name="Xiong X."/>
            <person name="Gou J."/>
            <person name="Liao Q."/>
            <person name="Li Y."/>
            <person name="Zhou Q."/>
            <person name="Bi G."/>
            <person name="Li C."/>
            <person name="Du R."/>
            <person name="Wang X."/>
            <person name="Sun T."/>
            <person name="Guo L."/>
            <person name="Liang H."/>
            <person name="Lu P."/>
            <person name="Wu Y."/>
            <person name="Zhang Z."/>
            <person name="Ro D.K."/>
            <person name="Shang Y."/>
            <person name="Huang S."/>
            <person name="Yan J."/>
        </authorList>
    </citation>
    <scope>NUCLEOTIDE SEQUENCE [LARGE SCALE GENOMIC DNA]</scope>
    <source>
        <strain evidence="2">Ta-2019</strain>
    </source>
</reference>
<dbReference type="EMBL" id="JAHRHJ020003410">
    <property type="protein sequence ID" value="KAH9291778.1"/>
    <property type="molecule type" value="Genomic_DNA"/>
</dbReference>